<dbReference type="EMBL" id="ML220113">
    <property type="protein sequence ID" value="TGZ83953.1"/>
    <property type="molecule type" value="Genomic_DNA"/>
</dbReference>
<feature type="compositionally biased region" description="Pro residues" evidence="1">
    <location>
        <begin position="11"/>
        <end position="22"/>
    </location>
</feature>
<evidence type="ECO:0000313" key="2">
    <source>
        <dbReference type="EMBL" id="TGZ83953.1"/>
    </source>
</evidence>
<dbReference type="Proteomes" id="UP000298138">
    <property type="component" value="Unassembled WGS sequence"/>
</dbReference>
<dbReference type="SUPFAM" id="SSF140860">
    <property type="entry name" value="Pseudo ankyrin repeat-like"/>
    <property type="match status" value="1"/>
</dbReference>
<proteinExistence type="predicted"/>
<reference evidence="2 3" key="1">
    <citation type="submission" date="2019-04" db="EMBL/GenBank/DDBJ databases">
        <title>Comparative genomics and transcriptomics to analyze fruiting body development in filamentous ascomycetes.</title>
        <authorList>
            <consortium name="DOE Joint Genome Institute"/>
            <person name="Lutkenhaus R."/>
            <person name="Traeger S."/>
            <person name="Breuer J."/>
            <person name="Kuo A."/>
            <person name="Lipzen A."/>
            <person name="Pangilinan J."/>
            <person name="Dilworth D."/>
            <person name="Sandor L."/>
            <person name="Poggeler S."/>
            <person name="Barry K."/>
            <person name="Grigoriev I.V."/>
            <person name="Nowrousian M."/>
        </authorList>
    </citation>
    <scope>NUCLEOTIDE SEQUENCE [LARGE SCALE GENOMIC DNA]</scope>
    <source>
        <strain evidence="2 3">CBS 389.68</strain>
    </source>
</reference>
<dbReference type="InParanoid" id="A0A4S2N4A3"/>
<organism evidence="2 3">
    <name type="scientific">Ascodesmis nigricans</name>
    <dbReference type="NCBI Taxonomy" id="341454"/>
    <lineage>
        <taxon>Eukaryota</taxon>
        <taxon>Fungi</taxon>
        <taxon>Dikarya</taxon>
        <taxon>Ascomycota</taxon>
        <taxon>Pezizomycotina</taxon>
        <taxon>Pezizomycetes</taxon>
        <taxon>Pezizales</taxon>
        <taxon>Ascodesmidaceae</taxon>
        <taxon>Ascodesmis</taxon>
    </lineage>
</organism>
<feature type="region of interest" description="Disordered" evidence="1">
    <location>
        <begin position="1"/>
        <end position="22"/>
    </location>
</feature>
<dbReference type="STRING" id="341454.A0A4S2N4A3"/>
<dbReference type="AlphaFoldDB" id="A0A4S2N4A3"/>
<gene>
    <name evidence="2" type="ORF">EX30DRAFT_393493</name>
</gene>
<keyword evidence="3" id="KW-1185">Reference proteome</keyword>
<protein>
    <submittedName>
        <fullName evidence="2">Uncharacterized protein</fullName>
    </submittedName>
</protein>
<accession>A0A4S2N4A3</accession>
<sequence>MSCLRRCPPASKHPPPRTCTSPVPPEIHEFASMDTSSLQDVLTQTYSRLPHRDLLLLLHLRSLPTHGTPSELAYRLAIHELSHRLDLGQRGVHTPPPTVLSPLPPKPSSPEPHPPPLPPPSPPQSHPLPHLPPEIWSEIFDYVHDWELSTALGITTPHLRPPADWHNKATSTDHAILTNQWPLVASTLPHTLPTATGLRAAIRFSYTTILDHLLHHSNPQVAKRTYALLSSADLSIPILASRDNSTKVLSWWKHTFSVTGFSPEGTPGYYSPEALDEASRKGHLPVLEWWLESSLPLRYGLVMDLASSSSHLHILEWWKNSGLQLEYGKRALTAASNKGLVEVLEWWKSSGLRLVYDKEVLVEATKHNRVEVLEWWKGSGLRVEYSWIDIEGALEDAIGSVEEARCWWEQQGVTWEGRAVREWMEVRVL</sequence>
<dbReference type="OrthoDB" id="70387at2759"/>
<feature type="compositionally biased region" description="Pro residues" evidence="1">
    <location>
        <begin position="94"/>
        <end position="130"/>
    </location>
</feature>
<feature type="region of interest" description="Disordered" evidence="1">
    <location>
        <begin position="88"/>
        <end position="130"/>
    </location>
</feature>
<evidence type="ECO:0000313" key="3">
    <source>
        <dbReference type="Proteomes" id="UP000298138"/>
    </source>
</evidence>
<evidence type="ECO:0000256" key="1">
    <source>
        <dbReference type="SAM" id="MobiDB-lite"/>
    </source>
</evidence>
<name>A0A4S2N4A3_9PEZI</name>